<organism evidence="1 2">
    <name type="scientific">Microbulbifer epialgicus</name>
    <dbReference type="NCBI Taxonomy" id="393907"/>
    <lineage>
        <taxon>Bacteria</taxon>
        <taxon>Pseudomonadati</taxon>
        <taxon>Pseudomonadota</taxon>
        <taxon>Gammaproteobacteria</taxon>
        <taxon>Cellvibrionales</taxon>
        <taxon>Microbulbiferaceae</taxon>
        <taxon>Microbulbifer</taxon>
    </lineage>
</organism>
<dbReference type="EMBL" id="JBGMEK010000001">
    <property type="protein sequence ID" value="MFA0809476.1"/>
    <property type="molecule type" value="Genomic_DNA"/>
</dbReference>
<dbReference type="RefSeq" id="WP_371837094.1">
    <property type="nucleotide sequence ID" value="NZ_JBGMEK010000001.1"/>
</dbReference>
<sequence length="154" mass="16965">MTAGTMFLSNHKSLPGWNMKVLSVCLVAILLVACDKANEAGNYMVEKYELADQYPDTQSGVSEAVGIFMSKLVIHSGGPAPLMFALEDGRRLLAEVRPYGKYSLEIIPMSIYCNDIESKVNGAIGNVFLDTRAIPEKVVFQIYSNEKFTICDSE</sequence>
<name>A0ABV4NTP3_9GAMM</name>
<dbReference type="Proteomes" id="UP001569428">
    <property type="component" value="Unassembled WGS sequence"/>
</dbReference>
<keyword evidence="2" id="KW-1185">Reference proteome</keyword>
<evidence type="ECO:0000313" key="1">
    <source>
        <dbReference type="EMBL" id="MFA0809476.1"/>
    </source>
</evidence>
<protein>
    <recommendedName>
        <fullName evidence="3">Lipoprotein</fullName>
    </recommendedName>
</protein>
<evidence type="ECO:0000313" key="2">
    <source>
        <dbReference type="Proteomes" id="UP001569428"/>
    </source>
</evidence>
<comment type="caution">
    <text evidence="1">The sequence shown here is derived from an EMBL/GenBank/DDBJ whole genome shotgun (WGS) entry which is preliminary data.</text>
</comment>
<evidence type="ECO:0008006" key="3">
    <source>
        <dbReference type="Google" id="ProtNLM"/>
    </source>
</evidence>
<proteinExistence type="predicted"/>
<accession>A0ABV4NTP3</accession>
<gene>
    <name evidence="1" type="ORF">ACCI49_00970</name>
</gene>
<reference evidence="1 2" key="1">
    <citation type="submission" date="2024-08" db="EMBL/GenBank/DDBJ databases">
        <authorList>
            <person name="Ishaq N."/>
        </authorList>
    </citation>
    <scope>NUCLEOTIDE SEQUENCE [LARGE SCALE GENOMIC DNA]</scope>
    <source>
        <strain evidence="1 2">DSM 18651</strain>
    </source>
</reference>